<dbReference type="InterPro" id="IPR013538">
    <property type="entry name" value="ASHA1/2-like_C"/>
</dbReference>
<keyword evidence="3" id="KW-0808">Transferase</keyword>
<dbReference type="RefSeq" id="WP_123088214.1">
    <property type="nucleotide sequence ID" value="NZ_RIBS01000005.1"/>
</dbReference>
<dbReference type="Pfam" id="PF08327">
    <property type="entry name" value="AHSA1"/>
    <property type="match status" value="1"/>
</dbReference>
<dbReference type="InterPro" id="IPR023393">
    <property type="entry name" value="START-like_dom_sf"/>
</dbReference>
<gene>
    <name evidence="3" type="ORF">EER27_11215</name>
</gene>
<name>A0A3M8SWK0_9GAMM</name>
<accession>A0A3M8SWK0</accession>
<keyword evidence="4" id="KW-1185">Reference proteome</keyword>
<keyword evidence="3" id="KW-0489">Methyltransferase</keyword>
<dbReference type="AlphaFoldDB" id="A0A3M8SWK0"/>
<evidence type="ECO:0000313" key="3">
    <source>
        <dbReference type="EMBL" id="RNF83082.1"/>
    </source>
</evidence>
<dbReference type="EMBL" id="RIBS01000005">
    <property type="protein sequence ID" value="RNF83082.1"/>
    <property type="molecule type" value="Genomic_DNA"/>
</dbReference>
<dbReference type="CDD" id="cd08898">
    <property type="entry name" value="SRPBCC_CalC_Aha1-like_5"/>
    <property type="match status" value="1"/>
</dbReference>
<sequence>MTHATDRIEKQTLLHAPRERVWQAIRQPEQFGHWFGAEFDGDFAPGRHLSGRIVPTQVDPEVAKMQEPYRGAALELDVHRIEPERLLAFRWHPGVPDPAVDPAQQPTTLVEFALDDAPGGTLLTITESGFDRLPSDRRQEAYASNEGGWEKQLELIDKYLAQNASGHVPES</sequence>
<evidence type="ECO:0000256" key="1">
    <source>
        <dbReference type="ARBA" id="ARBA00006817"/>
    </source>
</evidence>
<comment type="caution">
    <text evidence="3">The sequence shown here is derived from an EMBL/GenBank/DDBJ whole genome shotgun (WGS) entry which is preliminary data.</text>
</comment>
<dbReference type="OrthoDB" id="9800600at2"/>
<dbReference type="GO" id="GO:0032259">
    <property type="term" value="P:methylation"/>
    <property type="evidence" value="ECO:0007669"/>
    <property type="project" value="UniProtKB-KW"/>
</dbReference>
<proteinExistence type="inferred from homology"/>
<comment type="similarity">
    <text evidence="1">Belongs to the AHA1 family.</text>
</comment>
<dbReference type="Proteomes" id="UP000267049">
    <property type="component" value="Unassembled WGS sequence"/>
</dbReference>
<dbReference type="Gene3D" id="3.30.530.20">
    <property type="match status" value="1"/>
</dbReference>
<dbReference type="SUPFAM" id="SSF55961">
    <property type="entry name" value="Bet v1-like"/>
    <property type="match status" value="1"/>
</dbReference>
<organism evidence="3 4">
    <name type="scientific">Montanilutibacter psychrotolerans</name>
    <dbReference type="NCBI Taxonomy" id="1327343"/>
    <lineage>
        <taxon>Bacteria</taxon>
        <taxon>Pseudomonadati</taxon>
        <taxon>Pseudomonadota</taxon>
        <taxon>Gammaproteobacteria</taxon>
        <taxon>Lysobacterales</taxon>
        <taxon>Lysobacteraceae</taxon>
        <taxon>Montanilutibacter</taxon>
    </lineage>
</organism>
<dbReference type="GO" id="GO:0008168">
    <property type="term" value="F:methyltransferase activity"/>
    <property type="evidence" value="ECO:0007669"/>
    <property type="project" value="UniProtKB-KW"/>
</dbReference>
<protein>
    <submittedName>
        <fullName evidence="3">Vanillate O-demethylase oxidoreductase VanB</fullName>
    </submittedName>
</protein>
<evidence type="ECO:0000259" key="2">
    <source>
        <dbReference type="Pfam" id="PF08327"/>
    </source>
</evidence>
<evidence type="ECO:0000313" key="4">
    <source>
        <dbReference type="Proteomes" id="UP000267049"/>
    </source>
</evidence>
<feature type="domain" description="Activator of Hsp90 ATPase homologue 1/2-like C-terminal" evidence="2">
    <location>
        <begin position="16"/>
        <end position="160"/>
    </location>
</feature>
<reference evidence="3 4" key="1">
    <citation type="submission" date="2018-11" db="EMBL/GenBank/DDBJ databases">
        <title>Lysobacter cryohumiis sp. nov., isolated from soil in the Tianshan Mountains, Xinjiang, China.</title>
        <authorList>
            <person name="Luo Y."/>
            <person name="Sheng H."/>
        </authorList>
    </citation>
    <scope>NUCLEOTIDE SEQUENCE [LARGE SCALE GENOMIC DNA]</scope>
    <source>
        <strain evidence="3 4">ZS60</strain>
    </source>
</reference>